<dbReference type="Proteomes" id="UP001500618">
    <property type="component" value="Unassembled WGS sequence"/>
</dbReference>
<comment type="caution">
    <text evidence="5">The sequence shown here is derived from an EMBL/GenBank/DDBJ whole genome shotgun (WGS) entry which is preliminary data.</text>
</comment>
<dbReference type="InterPro" id="IPR036388">
    <property type="entry name" value="WH-like_DNA-bd_sf"/>
</dbReference>
<dbReference type="EMBL" id="BAAANY010000045">
    <property type="protein sequence ID" value="GAA1720421.1"/>
    <property type="molecule type" value="Genomic_DNA"/>
</dbReference>
<evidence type="ECO:0000256" key="1">
    <source>
        <dbReference type="ARBA" id="ARBA00011046"/>
    </source>
</evidence>
<evidence type="ECO:0000256" key="2">
    <source>
        <dbReference type="ARBA" id="ARBA00023015"/>
    </source>
</evidence>
<name>A0ABP4V9Z7_9ACTN</name>
<dbReference type="Gene3D" id="1.10.10.10">
    <property type="entry name" value="Winged helix-like DNA-binding domain superfamily/Winged helix DNA-binding domain"/>
    <property type="match status" value="1"/>
</dbReference>
<dbReference type="SUPFAM" id="SSF46785">
    <property type="entry name" value="Winged helix' DNA-binding domain"/>
    <property type="match status" value="1"/>
</dbReference>
<gene>
    <name evidence="5" type="ORF">GCM10009765_80790</name>
</gene>
<accession>A0ABP4V9Z7</accession>
<keyword evidence="2" id="KW-0805">Transcription regulation</keyword>
<comment type="similarity">
    <text evidence="1">Belongs to the BlaI transcriptional regulatory family.</text>
</comment>
<dbReference type="Gene3D" id="6.10.140.850">
    <property type="match status" value="1"/>
</dbReference>
<protein>
    <submittedName>
        <fullName evidence="5">BlaI/MecI/CopY family transcriptional regulator</fullName>
    </submittedName>
</protein>
<evidence type="ECO:0000313" key="6">
    <source>
        <dbReference type="Proteomes" id="UP001500618"/>
    </source>
</evidence>
<evidence type="ECO:0000313" key="5">
    <source>
        <dbReference type="EMBL" id="GAA1720421.1"/>
    </source>
</evidence>
<reference evidence="6" key="1">
    <citation type="journal article" date="2019" name="Int. J. Syst. Evol. Microbiol.">
        <title>The Global Catalogue of Microorganisms (GCM) 10K type strain sequencing project: providing services to taxonomists for standard genome sequencing and annotation.</title>
        <authorList>
            <consortium name="The Broad Institute Genomics Platform"/>
            <consortium name="The Broad Institute Genome Sequencing Center for Infectious Disease"/>
            <person name="Wu L."/>
            <person name="Ma J."/>
        </authorList>
    </citation>
    <scope>NUCLEOTIDE SEQUENCE [LARGE SCALE GENOMIC DNA]</scope>
    <source>
        <strain evidence="6">JCM 14718</strain>
    </source>
</reference>
<keyword evidence="4" id="KW-0804">Transcription</keyword>
<keyword evidence="3" id="KW-0238">DNA-binding</keyword>
<evidence type="ECO:0000256" key="4">
    <source>
        <dbReference type="ARBA" id="ARBA00023163"/>
    </source>
</evidence>
<proteinExistence type="inferred from homology"/>
<dbReference type="Pfam" id="PF03965">
    <property type="entry name" value="Penicillinase_R"/>
    <property type="match status" value="1"/>
</dbReference>
<sequence>MRGFGDLEAAIMDRLWVRGEPATVREILTDLERELAYTTVLTVVDNLFKKGWLRREPAGRAHRYTPTASRGEYGARLMREALAESGDPAQAMLRFVGEMSAAEADTLRAALAAYEKGTQR</sequence>
<dbReference type="InterPro" id="IPR005650">
    <property type="entry name" value="BlaI_family"/>
</dbReference>
<keyword evidence="6" id="KW-1185">Reference proteome</keyword>
<dbReference type="InterPro" id="IPR036390">
    <property type="entry name" value="WH_DNA-bd_sf"/>
</dbReference>
<dbReference type="RefSeq" id="WP_344315273.1">
    <property type="nucleotide sequence ID" value="NZ_BAAANY010000045.1"/>
</dbReference>
<organism evidence="5 6">
    <name type="scientific">Fodinicola feengrottensis</name>
    <dbReference type="NCBI Taxonomy" id="435914"/>
    <lineage>
        <taxon>Bacteria</taxon>
        <taxon>Bacillati</taxon>
        <taxon>Actinomycetota</taxon>
        <taxon>Actinomycetes</taxon>
        <taxon>Mycobacteriales</taxon>
        <taxon>Fodinicola</taxon>
    </lineage>
</organism>
<evidence type="ECO:0000256" key="3">
    <source>
        <dbReference type="ARBA" id="ARBA00023125"/>
    </source>
</evidence>